<dbReference type="Pfam" id="PF00149">
    <property type="entry name" value="Metallophos"/>
    <property type="match status" value="1"/>
</dbReference>
<dbReference type="SUPFAM" id="SSF50044">
    <property type="entry name" value="SH3-domain"/>
    <property type="match status" value="1"/>
</dbReference>
<dbReference type="GO" id="GO:0110154">
    <property type="term" value="P:RNA decapping"/>
    <property type="evidence" value="ECO:0007669"/>
    <property type="project" value="TreeGrafter"/>
</dbReference>
<comment type="caution">
    <text evidence="3">The sequence shown here is derived from an EMBL/GenBank/DDBJ whole genome shotgun (WGS) entry which is preliminary data.</text>
</comment>
<dbReference type="PANTHER" id="PTHR42850">
    <property type="entry name" value="METALLOPHOSPHOESTERASE"/>
    <property type="match status" value="1"/>
</dbReference>
<dbReference type="InterPro" id="IPR029052">
    <property type="entry name" value="Metallo-depent_PP-like"/>
</dbReference>
<reference evidence="3 4" key="1">
    <citation type="submission" date="2019-04" db="EMBL/GenBank/DDBJ databases">
        <authorList>
            <consortium name="Pathogen Informatics"/>
        </authorList>
    </citation>
    <scope>NUCLEOTIDE SEQUENCE [LARGE SCALE GENOMIC DNA]</scope>
    <source>
        <strain evidence="3 4">GPSC21</strain>
    </source>
</reference>
<dbReference type="GO" id="GO:0005737">
    <property type="term" value="C:cytoplasm"/>
    <property type="evidence" value="ECO:0007669"/>
    <property type="project" value="TreeGrafter"/>
</dbReference>
<dbReference type="Proteomes" id="UP001184693">
    <property type="component" value="Unassembled WGS sequence"/>
</dbReference>
<sequence length="366" mass="42506">MIRKLKINQINLEPLKRIICISDIHGDYSSFRTLLKKIGYRSELDYLFLLGDLCEKGKDSFRLVNYIIDLKKRGNVHIVEGNWDISSENLDDPLLIDYIVQREHSVFNQMLMNKGRHISEFKNITELKDFFLKNYKSIFDFFDALPTIIKTPEYIFVHAGILDNLEKTDRFTAITIKNFMNLGHKLSQTVICGHYIVSNYLELSSDLTYVPLNRNNIWSIDGGNSIRIGGQLNALIIQRNDKFENVEYAFVDKYPKKRVKQHYTPSVSENLETGIIQWPLYNIRVIERGKYFSKCYLEGGELLVQVKNEYISPDGLVISDHSSRKISVVKGDIVSVIDDSCSGYTYIKYGDKIGWAPKWIFKKNRI</sequence>
<dbReference type="SUPFAM" id="SSF56300">
    <property type="entry name" value="Metallo-dependent phosphatases"/>
    <property type="match status" value="1"/>
</dbReference>
<dbReference type="InterPro" id="IPR004843">
    <property type="entry name" value="Calcineurin-like_PHP"/>
</dbReference>
<dbReference type="AlphaFoldDB" id="A0A2J6EAU6"/>
<evidence type="ECO:0000259" key="1">
    <source>
        <dbReference type="Pfam" id="PF00149"/>
    </source>
</evidence>
<organism evidence="3 4">
    <name type="scientific">Streptococcus pneumoniae</name>
    <dbReference type="NCBI Taxonomy" id="1313"/>
    <lineage>
        <taxon>Bacteria</taxon>
        <taxon>Bacillati</taxon>
        <taxon>Bacillota</taxon>
        <taxon>Bacilli</taxon>
        <taxon>Lactobacillales</taxon>
        <taxon>Streptococcaceae</taxon>
        <taxon>Streptococcus</taxon>
    </lineage>
</organism>
<reference evidence="2" key="2">
    <citation type="submission" date="2023-06" db="EMBL/GenBank/DDBJ databases">
        <title>PCVPA Blantyre Malawi Pneumococcal carriage surveillance isolates.</title>
        <authorList>
            <person name="Obolski U."/>
            <person name="Swarthout T.D."/>
            <person name="Kalizang'Oma A."/>
            <person name="Mwalukomo T.S."/>
            <person name="Cave R."/>
            <person name="Brown C."/>
            <person name="Cornick J."/>
            <person name="Kamng'Ona A."/>
            <person name="Msefula J."/>
            <person name="French N."/>
            <person name="Hyderman R."/>
        </authorList>
    </citation>
    <scope>NUCLEOTIDE SEQUENCE</scope>
    <source>
        <strain evidence="2">BVY8TH</strain>
    </source>
</reference>
<accession>A0A2J6EAU6</accession>
<protein>
    <submittedName>
        <fullName evidence="2">Metallophosphoesterase</fullName>
    </submittedName>
    <submittedName>
        <fullName evidence="3">Serine/threonine protein phosphatase</fullName>
    </submittedName>
</protein>
<feature type="domain" description="Calcineurin-like phosphoesterase" evidence="1">
    <location>
        <begin position="17"/>
        <end position="184"/>
    </location>
</feature>
<evidence type="ECO:0000313" key="3">
    <source>
        <dbReference type="EMBL" id="VKB50613.1"/>
    </source>
</evidence>
<dbReference type="EMBL" id="JAVPGZ010000230">
    <property type="protein sequence ID" value="MDS8039503.1"/>
    <property type="molecule type" value="Genomic_DNA"/>
</dbReference>
<dbReference type="Gene3D" id="3.60.21.10">
    <property type="match status" value="1"/>
</dbReference>
<gene>
    <name evidence="2" type="ORF">RLG82_11135</name>
    <name evidence="3" type="ORF">SAMEA3353631_00412</name>
</gene>
<proteinExistence type="predicted"/>
<dbReference type="RefSeq" id="WP_050228311.1">
    <property type="nucleotide sequence ID" value="NZ_FIVU01000004.1"/>
</dbReference>
<name>A0A2J6EAU6_STREE</name>
<dbReference type="GO" id="GO:0016791">
    <property type="term" value="F:phosphatase activity"/>
    <property type="evidence" value="ECO:0007669"/>
    <property type="project" value="TreeGrafter"/>
</dbReference>
<dbReference type="EMBL" id="CAANCB010000002">
    <property type="protein sequence ID" value="VKB50613.1"/>
    <property type="molecule type" value="Genomic_DNA"/>
</dbReference>
<dbReference type="InterPro" id="IPR036028">
    <property type="entry name" value="SH3-like_dom_sf"/>
</dbReference>
<evidence type="ECO:0000313" key="2">
    <source>
        <dbReference type="EMBL" id="MDS8039503.1"/>
    </source>
</evidence>
<dbReference type="InterPro" id="IPR050126">
    <property type="entry name" value="Ap4A_hydrolase"/>
</dbReference>
<evidence type="ECO:0000313" key="4">
    <source>
        <dbReference type="Proteomes" id="UP000358702"/>
    </source>
</evidence>
<dbReference type="Proteomes" id="UP000358702">
    <property type="component" value="Unassembled WGS sequence"/>
</dbReference>
<dbReference type="PANTHER" id="PTHR42850:SF4">
    <property type="entry name" value="ZINC-DEPENDENT ENDOPOLYPHOSPHATASE"/>
    <property type="match status" value="1"/>
</dbReference>
<dbReference type="GO" id="GO:0008803">
    <property type="term" value="F:bis(5'-nucleosyl)-tetraphosphatase (symmetrical) activity"/>
    <property type="evidence" value="ECO:0007669"/>
    <property type="project" value="TreeGrafter"/>
</dbReference>